<name>A0A1X7RYB3_ZYMT9</name>
<evidence type="ECO:0000313" key="1">
    <source>
        <dbReference type="EMBL" id="SMQ52369.1"/>
    </source>
</evidence>
<dbReference type="EMBL" id="LT853698">
    <property type="protein sequence ID" value="SMQ52369.1"/>
    <property type="molecule type" value="Genomic_DNA"/>
</dbReference>
<protein>
    <submittedName>
        <fullName evidence="1">Uncharacterized protein</fullName>
    </submittedName>
</protein>
<sequence>MVSDNASNPSSRRSSSEDLNALYNVLGDRSGYPTRQFTTRGWHQQMHLLGAAHEINEPSVRGGECYTAGTGGRGPVLGGECYTAGTGGRGPVLGGECYTAGTGGRGPVLGGACYTAGTGGRGPVLGGAFYSAGTGGRGAARH</sequence>
<dbReference type="STRING" id="1276538.A0A1X7RYB3"/>
<proteinExistence type="predicted"/>
<dbReference type="AlphaFoldDB" id="A0A1X7RYB3"/>
<evidence type="ECO:0000313" key="2">
    <source>
        <dbReference type="Proteomes" id="UP000215127"/>
    </source>
</evidence>
<organism evidence="1 2">
    <name type="scientific">Zymoseptoria tritici (strain ST99CH_3D7)</name>
    <dbReference type="NCBI Taxonomy" id="1276538"/>
    <lineage>
        <taxon>Eukaryota</taxon>
        <taxon>Fungi</taxon>
        <taxon>Dikarya</taxon>
        <taxon>Ascomycota</taxon>
        <taxon>Pezizomycotina</taxon>
        <taxon>Dothideomycetes</taxon>
        <taxon>Dothideomycetidae</taxon>
        <taxon>Mycosphaerellales</taxon>
        <taxon>Mycosphaerellaceae</taxon>
        <taxon>Zymoseptoria</taxon>
    </lineage>
</organism>
<keyword evidence="2" id="KW-1185">Reference proteome</keyword>
<accession>A0A1X7RYB3</accession>
<gene>
    <name evidence="1" type="ORF">ZT3D7_G7522</name>
</gene>
<dbReference type="Proteomes" id="UP000215127">
    <property type="component" value="Chromosome 7"/>
</dbReference>
<reference evidence="1 2" key="1">
    <citation type="submission" date="2016-06" db="EMBL/GenBank/DDBJ databases">
        <authorList>
            <person name="Kjaerup R.B."/>
            <person name="Dalgaard T.S."/>
            <person name="Juul-Madsen H.R."/>
        </authorList>
    </citation>
    <scope>NUCLEOTIDE SEQUENCE [LARGE SCALE GENOMIC DNA]</scope>
</reference>